<dbReference type="PANTHER" id="PTHR43189:SF1">
    <property type="entry name" value="ZINC-TYPE ALCOHOL DEHYDROGENASE-LIKE PROTEIN C1198.01"/>
    <property type="match status" value="1"/>
</dbReference>
<dbReference type="InterPro" id="IPR013154">
    <property type="entry name" value="ADH-like_N"/>
</dbReference>
<dbReference type="EMBL" id="CP009335">
    <property type="protein sequence ID" value="AJG74636.1"/>
    <property type="molecule type" value="Genomic_DNA"/>
</dbReference>
<evidence type="ECO:0000313" key="6">
    <source>
        <dbReference type="EMBL" id="QKH27356.1"/>
    </source>
</evidence>
<dbReference type="InterPro" id="IPR011032">
    <property type="entry name" value="GroES-like_sf"/>
</dbReference>
<dbReference type="InterPro" id="IPR036291">
    <property type="entry name" value="NAD(P)-bd_dom_sf"/>
</dbReference>
<dbReference type="Pfam" id="PF00107">
    <property type="entry name" value="ADH_zinc_N"/>
    <property type="match status" value="1"/>
</dbReference>
<name>A0A0B5NL49_BACTU</name>
<dbReference type="PANTHER" id="PTHR43189">
    <property type="entry name" value="ZINC-TYPE ALCOHOL DEHYDROGENASE-LIKE PROTEIN C1198.01-RELATED"/>
    <property type="match status" value="1"/>
</dbReference>
<sequence length="308" mass="34993">MEQNKLVLEGPKYLKWKTCKIKSIQDDEIIVKTIAGAISIGAELPQFKGSDVTDTHPFYPRKTGYESYGEVIQVGDKVTNLKVGDRVVSFYGHDTIGIVKGDKVIRVPSYIEPKDALLSILSCDAAKGILKLNPRQNEKILITGMGVIGLLACYFLKYYVGVKHVDVVEPNKNRRDFAKKFCAKNIYESEEQIKEAFHYGFECSATNSGFHTLQKALKTNGQICILSDGNIEELTLTADFYQKELQIIGSSDGYDYQKHADWFFSQIEQTPWIEEIFQHEIQYTELIQCFEELNQGIITPLKVFVSYK</sequence>
<dbReference type="InterPro" id="IPR013149">
    <property type="entry name" value="ADH-like_C"/>
</dbReference>
<keyword evidence="1" id="KW-0560">Oxidoreductase</keyword>
<proteinExistence type="predicted"/>
<dbReference type="RefSeq" id="WP_000437346.1">
    <property type="nucleotide sequence ID" value="NZ_CP009335.1"/>
</dbReference>
<dbReference type="Gene3D" id="3.90.180.10">
    <property type="entry name" value="Medium-chain alcohol dehydrogenases, catalytic domain"/>
    <property type="match status" value="2"/>
</dbReference>
<evidence type="ECO:0000313" key="5">
    <source>
        <dbReference type="EMBL" id="AJG74636.1"/>
    </source>
</evidence>
<dbReference type="Proteomes" id="UP000031876">
    <property type="component" value="Chromosome"/>
</dbReference>
<reference evidence="6 8" key="2">
    <citation type="submission" date="2020-05" db="EMBL/GenBank/DDBJ databases">
        <title>FDA dAtabase for Regulatory Grade micrObial Sequences (FDA-ARGOS): Supporting development and validation of Infectious Disease Dx tests.</title>
        <authorList>
            <person name="Nelson B."/>
            <person name="Plummer A."/>
            <person name="Tallon L."/>
            <person name="Sadzewicz L."/>
            <person name="Zhao X."/>
            <person name="Vavikolanu K."/>
            <person name="Mehta A."/>
            <person name="Aluvathingal J."/>
            <person name="Nadendla S."/>
            <person name="Myers T."/>
            <person name="Yan Y."/>
            <person name="Sichtig H."/>
        </authorList>
    </citation>
    <scope>NUCLEOTIDE SEQUENCE [LARGE SCALE GENOMIC DNA]</scope>
    <source>
        <strain evidence="6 8">FDAARGOS_795</strain>
    </source>
</reference>
<keyword evidence="2" id="KW-1133">Transmembrane helix</keyword>
<evidence type="ECO:0000313" key="7">
    <source>
        <dbReference type="Proteomes" id="UP000031876"/>
    </source>
</evidence>
<gene>
    <name evidence="5" type="ORF">BF38_3770</name>
    <name evidence="6" type="ORF">FOC89_26595</name>
</gene>
<evidence type="ECO:0000256" key="2">
    <source>
        <dbReference type="SAM" id="Phobius"/>
    </source>
</evidence>
<feature type="transmembrane region" description="Helical" evidence="2">
    <location>
        <begin position="140"/>
        <end position="160"/>
    </location>
</feature>
<dbReference type="SUPFAM" id="SSF50129">
    <property type="entry name" value="GroES-like"/>
    <property type="match status" value="1"/>
</dbReference>
<dbReference type="SUPFAM" id="SSF51735">
    <property type="entry name" value="NAD(P)-binding Rossmann-fold domains"/>
    <property type="match status" value="1"/>
</dbReference>
<keyword evidence="2" id="KW-0472">Membrane</keyword>
<dbReference type="Proteomes" id="UP000501107">
    <property type="component" value="Chromosome"/>
</dbReference>
<dbReference type="Pfam" id="PF08240">
    <property type="entry name" value="ADH_N"/>
    <property type="match status" value="1"/>
</dbReference>
<feature type="domain" description="Alcohol dehydrogenase-like N-terminal" evidence="4">
    <location>
        <begin position="26"/>
        <end position="88"/>
    </location>
</feature>
<dbReference type="AlphaFoldDB" id="A0A0B5NL49"/>
<evidence type="ECO:0000259" key="3">
    <source>
        <dbReference type="Pfam" id="PF00107"/>
    </source>
</evidence>
<keyword evidence="2" id="KW-0812">Transmembrane</keyword>
<evidence type="ECO:0000259" key="4">
    <source>
        <dbReference type="Pfam" id="PF08240"/>
    </source>
</evidence>
<dbReference type="CDD" id="cd08255">
    <property type="entry name" value="2-desacetyl-2-hydroxyethyl_bacteriochlorophyllide_like"/>
    <property type="match status" value="1"/>
</dbReference>
<reference evidence="5 7" key="1">
    <citation type="journal article" date="2015" name="Genome Announc.">
        <title>Complete genome sequences for 35 biothreat assay-relevant bacillus species.</title>
        <authorList>
            <person name="Johnson S.L."/>
            <person name="Daligault H.E."/>
            <person name="Davenport K.W."/>
            <person name="Jaissle J."/>
            <person name="Frey K.G."/>
            <person name="Ladner J.T."/>
            <person name="Broomall S.M."/>
            <person name="Bishop-Lilly K.A."/>
            <person name="Bruce D.C."/>
            <person name="Gibbons H.S."/>
            <person name="Coyne S.R."/>
            <person name="Lo C.C."/>
            <person name="Meincke L."/>
            <person name="Munk A.C."/>
            <person name="Koroleva G.I."/>
            <person name="Rosenzweig C.N."/>
            <person name="Palacios G.F."/>
            <person name="Redden C.L."/>
            <person name="Minogue T.D."/>
            <person name="Chain P.S."/>
        </authorList>
    </citation>
    <scope>NUCLEOTIDE SEQUENCE [LARGE SCALE GENOMIC DNA]</scope>
    <source>
        <strain evidence="5 7">HD1011</strain>
    </source>
</reference>
<accession>A0A0B5NL49</accession>
<feature type="domain" description="Alcohol dehydrogenase-like C-terminal" evidence="3">
    <location>
        <begin position="148"/>
        <end position="258"/>
    </location>
</feature>
<protein>
    <submittedName>
        <fullName evidence="5">Alcohol dehydrogenase GroES-like domain protein</fullName>
    </submittedName>
    <submittedName>
        <fullName evidence="6">Alcohol dehydrogenase catalytic domain-containing protein</fullName>
    </submittedName>
</protein>
<organism evidence="6 8">
    <name type="scientific">Bacillus thuringiensis</name>
    <dbReference type="NCBI Taxonomy" id="1428"/>
    <lineage>
        <taxon>Bacteria</taxon>
        <taxon>Bacillati</taxon>
        <taxon>Bacillota</taxon>
        <taxon>Bacilli</taxon>
        <taxon>Bacillales</taxon>
        <taxon>Bacillaceae</taxon>
        <taxon>Bacillus</taxon>
        <taxon>Bacillus cereus group</taxon>
    </lineage>
</organism>
<dbReference type="EMBL" id="CP053980">
    <property type="protein sequence ID" value="QKH27356.1"/>
    <property type="molecule type" value="Genomic_DNA"/>
</dbReference>
<evidence type="ECO:0000313" key="8">
    <source>
        <dbReference type="Proteomes" id="UP000501107"/>
    </source>
</evidence>
<evidence type="ECO:0000256" key="1">
    <source>
        <dbReference type="ARBA" id="ARBA00023002"/>
    </source>
</evidence>
<dbReference type="KEGG" id="btw:BF38_3770"/>
<dbReference type="Gene3D" id="3.40.50.720">
    <property type="entry name" value="NAD(P)-binding Rossmann-like Domain"/>
    <property type="match status" value="1"/>
</dbReference>
<dbReference type="GO" id="GO:0016491">
    <property type="term" value="F:oxidoreductase activity"/>
    <property type="evidence" value="ECO:0007669"/>
    <property type="project" value="UniProtKB-KW"/>
</dbReference>